<reference evidence="10 11" key="1">
    <citation type="submission" date="2020-03" db="EMBL/GenBank/DDBJ databases">
        <title>Leucobacter sp. nov., isolated from beetles.</title>
        <authorList>
            <person name="Hyun D.-W."/>
            <person name="Bae J.-W."/>
        </authorList>
    </citation>
    <scope>NUCLEOTIDE SEQUENCE [LARGE SCALE GENOMIC DNA]</scope>
    <source>
        <strain evidence="10 11">HDW9B</strain>
    </source>
</reference>
<dbReference type="GO" id="GO:0008654">
    <property type="term" value="P:phospholipid biosynthetic process"/>
    <property type="evidence" value="ECO:0007669"/>
    <property type="project" value="UniProtKB-KW"/>
</dbReference>
<evidence type="ECO:0000256" key="6">
    <source>
        <dbReference type="ARBA" id="ARBA00022840"/>
    </source>
</evidence>
<dbReference type="GO" id="GO:0016301">
    <property type="term" value="F:kinase activity"/>
    <property type="evidence" value="ECO:0007669"/>
    <property type="project" value="UniProtKB-KW"/>
</dbReference>
<dbReference type="GO" id="GO:0005886">
    <property type="term" value="C:plasma membrane"/>
    <property type="evidence" value="ECO:0007669"/>
    <property type="project" value="TreeGrafter"/>
</dbReference>
<dbReference type="Proteomes" id="UP000501387">
    <property type="component" value="Chromosome"/>
</dbReference>
<sequence length="329" mass="34500">MGTSFGIVWNPTKVDSGVLQDALDAALQATLGAEDPAPDAHWFETTPDDPGQEATARALAAGCSLIIAVGGDGTVRAVAEQLGESSKPGEPAGSGAELGIVPLGTGNLLARNLQIPLGNPQAAFERALTREAAPLDLGTVEVTRADGSRTRADFVVMLGFGIDAQMIVETNDELKAKAGWLAYVESLGRAAASTDVVDFSLFIDGGEAMPERAHTLLIANCGTLPGGFSLLPDAVPDDGELDLLVLRADGLAAWLDTMRNMVWDNGVKRIIRQMASDTPSAESSNSASHLRARSVRVELPMPLMLEIDGEELGEATAFEVSVDTVLRVR</sequence>
<evidence type="ECO:0000256" key="8">
    <source>
        <dbReference type="ARBA" id="ARBA00023264"/>
    </source>
</evidence>
<feature type="domain" description="DAGKc" evidence="9">
    <location>
        <begin position="45"/>
        <end position="144"/>
    </location>
</feature>
<evidence type="ECO:0000313" key="11">
    <source>
        <dbReference type="Proteomes" id="UP000501387"/>
    </source>
</evidence>
<evidence type="ECO:0000259" key="9">
    <source>
        <dbReference type="PROSITE" id="PS50146"/>
    </source>
</evidence>
<dbReference type="Gene3D" id="3.40.50.10330">
    <property type="entry name" value="Probable inorganic polyphosphate/atp-NAD kinase, domain 1"/>
    <property type="match status" value="1"/>
</dbReference>
<dbReference type="KEGG" id="lins:G7067_04240"/>
<dbReference type="InterPro" id="IPR001206">
    <property type="entry name" value="Diacylglycerol_kinase_cat_dom"/>
</dbReference>
<keyword evidence="7" id="KW-0594">Phospholipid biosynthesis</keyword>
<dbReference type="EMBL" id="CP049934">
    <property type="protein sequence ID" value="QIM15804.1"/>
    <property type="molecule type" value="Genomic_DNA"/>
</dbReference>
<dbReference type="InterPro" id="IPR050187">
    <property type="entry name" value="Lipid_Phosphate_FormReg"/>
</dbReference>
<keyword evidence="11" id="KW-1185">Reference proteome</keyword>
<dbReference type="SMART" id="SM00046">
    <property type="entry name" value="DAGKc"/>
    <property type="match status" value="1"/>
</dbReference>
<gene>
    <name evidence="10" type="ORF">G7067_04240</name>
</gene>
<keyword evidence="5 10" id="KW-0418">Kinase</keyword>
<dbReference type="PROSITE" id="PS50146">
    <property type="entry name" value="DAGK"/>
    <property type="match status" value="1"/>
</dbReference>
<dbReference type="RefSeq" id="WP_166322241.1">
    <property type="nucleotide sequence ID" value="NZ_CP049934.1"/>
</dbReference>
<dbReference type="PANTHER" id="PTHR12358">
    <property type="entry name" value="SPHINGOSINE KINASE"/>
    <property type="match status" value="1"/>
</dbReference>
<dbReference type="Pfam" id="PF19279">
    <property type="entry name" value="YegS_C"/>
    <property type="match status" value="1"/>
</dbReference>
<organism evidence="10 11">
    <name type="scientific">Leucobacter insecticola</name>
    <dbReference type="NCBI Taxonomy" id="2714934"/>
    <lineage>
        <taxon>Bacteria</taxon>
        <taxon>Bacillati</taxon>
        <taxon>Actinomycetota</taxon>
        <taxon>Actinomycetes</taxon>
        <taxon>Micrococcales</taxon>
        <taxon>Microbacteriaceae</taxon>
        <taxon>Leucobacter</taxon>
    </lineage>
</organism>
<keyword evidence="8" id="KW-1208">Phospholipid metabolism</keyword>
<dbReference type="Gene3D" id="2.60.200.40">
    <property type="match status" value="1"/>
</dbReference>
<name>A0A6G8FHG9_9MICO</name>
<evidence type="ECO:0000256" key="7">
    <source>
        <dbReference type="ARBA" id="ARBA00023209"/>
    </source>
</evidence>
<evidence type="ECO:0000256" key="2">
    <source>
        <dbReference type="ARBA" id="ARBA00005983"/>
    </source>
</evidence>
<accession>A0A6G8FHG9</accession>
<dbReference type="InterPro" id="IPR017438">
    <property type="entry name" value="ATP-NAD_kinase_N"/>
</dbReference>
<evidence type="ECO:0000256" key="4">
    <source>
        <dbReference type="ARBA" id="ARBA00022741"/>
    </source>
</evidence>
<dbReference type="InterPro" id="IPR045540">
    <property type="entry name" value="YegS/DAGK_C"/>
</dbReference>
<evidence type="ECO:0000256" key="5">
    <source>
        <dbReference type="ARBA" id="ARBA00022777"/>
    </source>
</evidence>
<keyword evidence="3" id="KW-0808">Transferase</keyword>
<dbReference type="GO" id="GO:0005524">
    <property type="term" value="F:ATP binding"/>
    <property type="evidence" value="ECO:0007669"/>
    <property type="project" value="UniProtKB-KW"/>
</dbReference>
<evidence type="ECO:0000256" key="1">
    <source>
        <dbReference type="ARBA" id="ARBA00001946"/>
    </source>
</evidence>
<comment type="similarity">
    <text evidence="2">Belongs to the diacylglycerol/lipid kinase family.</text>
</comment>
<dbReference type="SUPFAM" id="SSF111331">
    <property type="entry name" value="NAD kinase/diacylglycerol kinase-like"/>
    <property type="match status" value="1"/>
</dbReference>
<proteinExistence type="inferred from homology"/>
<keyword evidence="6" id="KW-0067">ATP-binding</keyword>
<comment type="cofactor">
    <cofactor evidence="1">
        <name>Mg(2+)</name>
        <dbReference type="ChEBI" id="CHEBI:18420"/>
    </cofactor>
</comment>
<keyword evidence="7" id="KW-0444">Lipid biosynthesis</keyword>
<dbReference type="AlphaFoldDB" id="A0A6G8FHG9"/>
<keyword evidence="4" id="KW-0547">Nucleotide-binding</keyword>
<evidence type="ECO:0000256" key="3">
    <source>
        <dbReference type="ARBA" id="ARBA00022679"/>
    </source>
</evidence>
<dbReference type="PANTHER" id="PTHR12358:SF106">
    <property type="entry name" value="LIPID KINASE YEGS"/>
    <property type="match status" value="1"/>
</dbReference>
<dbReference type="InterPro" id="IPR016064">
    <property type="entry name" value="NAD/diacylglycerol_kinase_sf"/>
</dbReference>
<keyword evidence="7" id="KW-0443">Lipid metabolism</keyword>
<protein>
    <submittedName>
        <fullName evidence="10">Diacylglycerol kinase</fullName>
    </submittedName>
</protein>
<dbReference type="Pfam" id="PF00781">
    <property type="entry name" value="DAGK_cat"/>
    <property type="match status" value="1"/>
</dbReference>
<evidence type="ECO:0000313" key="10">
    <source>
        <dbReference type="EMBL" id="QIM15804.1"/>
    </source>
</evidence>